<dbReference type="CDD" id="cd05301">
    <property type="entry name" value="GDH"/>
    <property type="match status" value="1"/>
</dbReference>
<dbReference type="AlphaFoldDB" id="A0A6C7EAJ9"/>
<feature type="domain" description="D-isomer specific 2-hydroxyacid dehydrogenase NAD-binding" evidence="6">
    <location>
        <begin position="117"/>
        <end position="295"/>
    </location>
</feature>
<dbReference type="Gene3D" id="3.40.50.720">
    <property type="entry name" value="NAD(P)-binding Rossmann-like Domain"/>
    <property type="match status" value="2"/>
</dbReference>
<dbReference type="Pfam" id="PF02826">
    <property type="entry name" value="2-Hacid_dh_C"/>
    <property type="match status" value="1"/>
</dbReference>
<dbReference type="GO" id="GO:0016618">
    <property type="term" value="F:hydroxypyruvate reductase [NAD(P)H] activity"/>
    <property type="evidence" value="ECO:0007669"/>
    <property type="project" value="TreeGrafter"/>
</dbReference>
<proteinExistence type="inferred from homology"/>
<gene>
    <name evidence="7" type="ORF">YM304_34430</name>
</gene>
<dbReference type="InterPro" id="IPR036291">
    <property type="entry name" value="NAD(P)-bd_dom_sf"/>
</dbReference>
<dbReference type="FunFam" id="3.40.50.720:FF:000203">
    <property type="entry name" value="D-3-phosphoglycerate dehydrogenase (SerA)"/>
    <property type="match status" value="1"/>
</dbReference>
<keyword evidence="2 4" id="KW-0560">Oxidoreductase</keyword>
<dbReference type="SUPFAM" id="SSF51735">
    <property type="entry name" value="NAD(P)-binding Rossmann-fold domains"/>
    <property type="match status" value="1"/>
</dbReference>
<evidence type="ECO:0000256" key="1">
    <source>
        <dbReference type="ARBA" id="ARBA00005854"/>
    </source>
</evidence>
<accession>A0A6C7EAJ9</accession>
<evidence type="ECO:0000313" key="8">
    <source>
        <dbReference type="Proteomes" id="UP000011863"/>
    </source>
</evidence>
<dbReference type="GO" id="GO:0051287">
    <property type="term" value="F:NAD binding"/>
    <property type="evidence" value="ECO:0007669"/>
    <property type="project" value="InterPro"/>
</dbReference>
<dbReference type="SUPFAM" id="SSF52283">
    <property type="entry name" value="Formate/glycerate dehydrogenase catalytic domain-like"/>
    <property type="match status" value="1"/>
</dbReference>
<feature type="domain" description="D-isomer specific 2-hydroxyacid dehydrogenase catalytic" evidence="5">
    <location>
        <begin position="13"/>
        <end position="326"/>
    </location>
</feature>
<dbReference type="Proteomes" id="UP000011863">
    <property type="component" value="Chromosome"/>
</dbReference>
<evidence type="ECO:0000259" key="6">
    <source>
        <dbReference type="Pfam" id="PF02826"/>
    </source>
</evidence>
<dbReference type="Pfam" id="PF00389">
    <property type="entry name" value="2-Hacid_dh"/>
    <property type="match status" value="1"/>
</dbReference>
<name>A0A6C7EAJ9_ILUCY</name>
<reference evidence="7 8" key="1">
    <citation type="journal article" date="2013" name="Int. J. Syst. Evol. Microbiol.">
        <title>Ilumatobacter nonamiense sp. nov. and Ilumatobacter coccineum sp. nov., isolated from seashore sand.</title>
        <authorList>
            <person name="Matsumoto A."/>
            <person name="Kasai H."/>
            <person name="Matsuo Y."/>
            <person name="Shizuri Y."/>
            <person name="Ichikawa N."/>
            <person name="Fujita N."/>
            <person name="Omura S."/>
            <person name="Takahashi Y."/>
        </authorList>
    </citation>
    <scope>NUCLEOTIDE SEQUENCE [LARGE SCALE GENOMIC DNA]</scope>
    <source>
        <strain evidence="8">NBRC 103263 / KCTC 29153 / YM16-304</strain>
    </source>
</reference>
<dbReference type="GO" id="GO:0005829">
    <property type="term" value="C:cytosol"/>
    <property type="evidence" value="ECO:0007669"/>
    <property type="project" value="TreeGrafter"/>
</dbReference>
<comment type="similarity">
    <text evidence="1 4">Belongs to the D-isomer specific 2-hydroxyacid dehydrogenase family.</text>
</comment>
<evidence type="ECO:0000256" key="4">
    <source>
        <dbReference type="RuleBase" id="RU003719"/>
    </source>
</evidence>
<dbReference type="OrthoDB" id="9793626at2"/>
<dbReference type="GO" id="GO:0030267">
    <property type="term" value="F:glyoxylate reductase (NADPH) activity"/>
    <property type="evidence" value="ECO:0007669"/>
    <property type="project" value="TreeGrafter"/>
</dbReference>
<dbReference type="PANTHER" id="PTHR10996">
    <property type="entry name" value="2-HYDROXYACID DEHYDROGENASE-RELATED"/>
    <property type="match status" value="1"/>
</dbReference>
<keyword evidence="8" id="KW-1185">Reference proteome</keyword>
<dbReference type="InterPro" id="IPR006140">
    <property type="entry name" value="D-isomer_DH_NAD-bd"/>
</dbReference>
<dbReference type="RefSeq" id="WP_015443004.1">
    <property type="nucleotide sequence ID" value="NC_020520.1"/>
</dbReference>
<organism evidence="7 8">
    <name type="scientific">Ilumatobacter coccineus (strain NBRC 103263 / KCTC 29153 / YM16-304)</name>
    <dbReference type="NCBI Taxonomy" id="1313172"/>
    <lineage>
        <taxon>Bacteria</taxon>
        <taxon>Bacillati</taxon>
        <taxon>Actinomycetota</taxon>
        <taxon>Acidimicrobiia</taxon>
        <taxon>Acidimicrobiales</taxon>
        <taxon>Ilumatobacteraceae</taxon>
        <taxon>Ilumatobacter</taxon>
    </lineage>
</organism>
<dbReference type="PANTHER" id="PTHR10996:SF178">
    <property type="entry name" value="2-HYDROXYACID DEHYDROGENASE YGL185C-RELATED"/>
    <property type="match status" value="1"/>
</dbReference>
<dbReference type="PROSITE" id="PS00671">
    <property type="entry name" value="D_2_HYDROXYACID_DH_3"/>
    <property type="match status" value="1"/>
</dbReference>
<dbReference type="GO" id="GO:0047964">
    <property type="term" value="F:glyoxylate reductase (NADH) activity"/>
    <property type="evidence" value="ECO:0007669"/>
    <property type="project" value="UniProtKB-EC"/>
</dbReference>
<keyword evidence="3" id="KW-0520">NAD</keyword>
<dbReference type="InterPro" id="IPR050223">
    <property type="entry name" value="D-isomer_2-hydroxyacid_DH"/>
</dbReference>
<sequence length="327" mass="34725">MTTLDNSRPKPKILVTGRIPESGLDILRSVGEVWAWPGDDPIPADVRDEQLAEADAAVTLLTDRVDDGFLDAAPHLKVVANVAVGFNNVDVDACRSRGVEVTNTPGVLTDATADLAMALTLMSTRRLGEAERVIRSRQPWKWGVFMMLGTGLQGRRLGIVGMGAIGVALAERAKAFGMSIVYHNRSAVDGEIEDRLGASLVSLDELLATSDVVSLNCPYSDATHHLIDEAALRSMQSSAFLVNTARGPIVDEAALVEALASGRLAGAGLDVFEHEPEVHPGLLDLENVVLIPHLGSATIETRGAMADLAARNVVEVLADRPPLTPVP</sequence>
<evidence type="ECO:0000259" key="5">
    <source>
        <dbReference type="Pfam" id="PF00389"/>
    </source>
</evidence>
<dbReference type="InterPro" id="IPR029752">
    <property type="entry name" value="D-isomer_DH_CS1"/>
</dbReference>
<dbReference type="InterPro" id="IPR006139">
    <property type="entry name" value="D-isomer_2_OHA_DH_cat_dom"/>
</dbReference>
<dbReference type="InterPro" id="IPR029753">
    <property type="entry name" value="D-isomer_DH_CS"/>
</dbReference>
<evidence type="ECO:0000313" key="7">
    <source>
        <dbReference type="EMBL" id="BAN03757.1"/>
    </source>
</evidence>
<dbReference type="PROSITE" id="PS00670">
    <property type="entry name" value="D_2_HYDROXYACID_DH_2"/>
    <property type="match status" value="1"/>
</dbReference>
<evidence type="ECO:0000256" key="3">
    <source>
        <dbReference type="ARBA" id="ARBA00023027"/>
    </source>
</evidence>
<dbReference type="KEGG" id="aym:YM304_34430"/>
<dbReference type="PROSITE" id="PS00065">
    <property type="entry name" value="D_2_HYDROXYACID_DH_1"/>
    <property type="match status" value="1"/>
</dbReference>
<protein>
    <submittedName>
        <fullName evidence="7">Glyoxylate reductase</fullName>
        <ecNumber evidence="7">1.1.1.26</ecNumber>
    </submittedName>
</protein>
<dbReference type="EC" id="1.1.1.26" evidence="7"/>
<dbReference type="EMBL" id="AP012057">
    <property type="protein sequence ID" value="BAN03757.1"/>
    <property type="molecule type" value="Genomic_DNA"/>
</dbReference>
<evidence type="ECO:0000256" key="2">
    <source>
        <dbReference type="ARBA" id="ARBA00023002"/>
    </source>
</evidence>